<accession>A0A290ZAM1</accession>
<sequence length="150" mass="15836">MALSARPSRCAGAGAAAVEQDGDGDHPAVPAVRAERAWRRALFVALAGDPGPGAHPHPVHGGTLVALTVGGDPEAVAEGRRAVRLAPGGRARRGFRVKHLRIFRISPPVIHRSVGSHFRAMIVTPCGISTLSCDMPPEIPGLNDFRKHTW</sequence>
<gene>
    <name evidence="1" type="ORF">CNX65_24435</name>
</gene>
<keyword evidence="2" id="KW-1185">Reference proteome</keyword>
<dbReference type="AlphaFoldDB" id="A0A290ZAM1"/>
<reference evidence="1" key="1">
    <citation type="submission" date="2017-09" db="EMBL/GenBank/DDBJ databases">
        <title>Complete Genome Sequence of ansamitocin-producing Bacterium Actinosynnema pretiosum X47.</title>
        <authorList>
            <person name="Cao G."/>
            <person name="Zong G."/>
            <person name="Zhong C."/>
            <person name="Fu J."/>
        </authorList>
    </citation>
    <scope>NUCLEOTIDE SEQUENCE [LARGE SCALE GENOMIC DNA]</scope>
    <source>
        <strain evidence="1">X47</strain>
    </source>
</reference>
<evidence type="ECO:0000313" key="1">
    <source>
        <dbReference type="EMBL" id="ATE56032.1"/>
    </source>
</evidence>
<name>A0A290ZAM1_9PSEU</name>
<dbReference type="KEGG" id="apre:CNX65_24435"/>
<dbReference type="Proteomes" id="UP000218505">
    <property type="component" value="Chromosome"/>
</dbReference>
<organism evidence="1 2">
    <name type="scientific">Actinosynnema pretiosum</name>
    <dbReference type="NCBI Taxonomy" id="42197"/>
    <lineage>
        <taxon>Bacteria</taxon>
        <taxon>Bacillati</taxon>
        <taxon>Actinomycetota</taxon>
        <taxon>Actinomycetes</taxon>
        <taxon>Pseudonocardiales</taxon>
        <taxon>Pseudonocardiaceae</taxon>
        <taxon>Actinosynnema</taxon>
    </lineage>
</organism>
<evidence type="ECO:0000313" key="2">
    <source>
        <dbReference type="Proteomes" id="UP000218505"/>
    </source>
</evidence>
<protein>
    <submittedName>
        <fullName evidence="1">Uncharacterized protein</fullName>
    </submittedName>
</protein>
<proteinExistence type="predicted"/>
<dbReference type="EMBL" id="CP023445">
    <property type="protein sequence ID" value="ATE56032.1"/>
    <property type="molecule type" value="Genomic_DNA"/>
</dbReference>